<evidence type="ECO:0000313" key="5">
    <source>
        <dbReference type="Proteomes" id="UP000249163"/>
    </source>
</evidence>
<protein>
    <submittedName>
        <fullName evidence="4">MerR family transcriptional regulator</fullName>
    </submittedName>
</protein>
<dbReference type="PANTHER" id="PTHR30204:SF98">
    <property type="entry name" value="HTH-TYPE TRANSCRIPTIONAL REGULATOR ADHR"/>
    <property type="match status" value="1"/>
</dbReference>
<evidence type="ECO:0000259" key="3">
    <source>
        <dbReference type="PROSITE" id="PS50937"/>
    </source>
</evidence>
<dbReference type="CDD" id="cd01109">
    <property type="entry name" value="HTH_YyaN"/>
    <property type="match status" value="1"/>
</dbReference>
<organism evidence="4 5">
    <name type="scientific">Paenibacillus odorifer</name>
    <dbReference type="NCBI Taxonomy" id="189426"/>
    <lineage>
        <taxon>Bacteria</taxon>
        <taxon>Bacillati</taxon>
        <taxon>Bacillota</taxon>
        <taxon>Bacilli</taxon>
        <taxon>Bacillales</taxon>
        <taxon>Paenibacillaceae</taxon>
        <taxon>Paenibacillus</taxon>
    </lineage>
</organism>
<dbReference type="Gene3D" id="1.10.1660.10">
    <property type="match status" value="1"/>
</dbReference>
<dbReference type="PRINTS" id="PR00040">
    <property type="entry name" value="HTHMERR"/>
</dbReference>
<dbReference type="AlphaFoldDB" id="A0AAD0P407"/>
<gene>
    <name evidence="4" type="ORF">CD191_14740</name>
</gene>
<dbReference type="PROSITE" id="PS50937">
    <property type="entry name" value="HTH_MERR_2"/>
    <property type="match status" value="1"/>
</dbReference>
<dbReference type="GO" id="GO:0003700">
    <property type="term" value="F:DNA-binding transcription factor activity"/>
    <property type="evidence" value="ECO:0007669"/>
    <property type="project" value="InterPro"/>
</dbReference>
<dbReference type="SUPFAM" id="SSF46955">
    <property type="entry name" value="Putative DNA-binding domain"/>
    <property type="match status" value="1"/>
</dbReference>
<evidence type="ECO:0000256" key="1">
    <source>
        <dbReference type="ARBA" id="ARBA00023125"/>
    </source>
</evidence>
<dbReference type="EMBL" id="CP021965">
    <property type="protein sequence ID" value="AWV36732.1"/>
    <property type="molecule type" value="Genomic_DNA"/>
</dbReference>
<feature type="coiled-coil region" evidence="2">
    <location>
        <begin position="85"/>
        <end position="119"/>
    </location>
</feature>
<dbReference type="Proteomes" id="UP000249163">
    <property type="component" value="Chromosome"/>
</dbReference>
<dbReference type="InterPro" id="IPR000551">
    <property type="entry name" value="MerR-type_HTH_dom"/>
</dbReference>
<dbReference type="Pfam" id="PF13411">
    <property type="entry name" value="MerR_1"/>
    <property type="match status" value="1"/>
</dbReference>
<dbReference type="InterPro" id="IPR047057">
    <property type="entry name" value="MerR_fam"/>
</dbReference>
<reference evidence="4 5" key="1">
    <citation type="submission" date="2017-06" db="EMBL/GenBank/DDBJ databases">
        <title>Complete genome sequence of Paenibacillus odorifer CBA7130.</title>
        <authorList>
            <person name="Nam Y.-D."/>
            <person name="Kang J."/>
            <person name="Chung W.-H."/>
        </authorList>
    </citation>
    <scope>NUCLEOTIDE SEQUENCE [LARGE SCALE GENOMIC DNA]</scope>
    <source>
        <strain evidence="4 5">CBA7130</strain>
    </source>
</reference>
<keyword evidence="2" id="KW-0175">Coiled coil</keyword>
<name>A0AAD0P407_9BACL</name>
<proteinExistence type="predicted"/>
<dbReference type="SMART" id="SM00422">
    <property type="entry name" value="HTH_MERR"/>
    <property type="match status" value="1"/>
</dbReference>
<feature type="domain" description="HTH merR-type" evidence="3">
    <location>
        <begin position="5"/>
        <end position="73"/>
    </location>
</feature>
<evidence type="ECO:0000256" key="2">
    <source>
        <dbReference type="SAM" id="Coils"/>
    </source>
</evidence>
<dbReference type="PANTHER" id="PTHR30204">
    <property type="entry name" value="REDOX-CYCLING DRUG-SENSING TRANSCRIPTIONAL ACTIVATOR SOXR"/>
    <property type="match status" value="1"/>
</dbReference>
<dbReference type="PROSITE" id="PS00552">
    <property type="entry name" value="HTH_MERR_1"/>
    <property type="match status" value="1"/>
</dbReference>
<accession>A0AAD0P407</accession>
<dbReference type="GO" id="GO:0003677">
    <property type="term" value="F:DNA binding"/>
    <property type="evidence" value="ECO:0007669"/>
    <property type="project" value="UniProtKB-KW"/>
</dbReference>
<keyword evidence="1" id="KW-0238">DNA-binding</keyword>
<evidence type="ECO:0000313" key="4">
    <source>
        <dbReference type="EMBL" id="AWV36732.1"/>
    </source>
</evidence>
<dbReference type="InterPro" id="IPR009061">
    <property type="entry name" value="DNA-bd_dom_put_sf"/>
</dbReference>
<sequence>MGIMPYSIGEFAEIVGVNKSTLRYYEMEGLLTPHRSDNNLREYTDQDIGWVQFLLHLKDSGMTMAELKQYTEWRAMGDETIPERKNLLEQRKQQVEQEIKALQQNLDILNRKIVFYNDQLTGNKYEFVLYHNEKISHQEEKVDS</sequence>